<keyword evidence="3" id="KW-1185">Reference proteome</keyword>
<protein>
    <submittedName>
        <fullName evidence="2">Uncharacterized protein</fullName>
    </submittedName>
</protein>
<gene>
    <name evidence="2" type="ORF">SAMN02910414_01478</name>
</gene>
<dbReference type="EMBL" id="FNPG01000016">
    <property type="protein sequence ID" value="SDY39724.1"/>
    <property type="molecule type" value="Genomic_DNA"/>
</dbReference>
<sequence>MNQVIKSFLGVFLIMFLVITSVSIISIFLEVMIAQNEHACIINEIENSNFNSKVIAQCENDARKKGYSVSTKVFYEDLEKIKQENKDPEDAKIAKVELKFPINIAFWQLKQEYKLEGYAR</sequence>
<evidence type="ECO:0000256" key="1">
    <source>
        <dbReference type="SAM" id="Phobius"/>
    </source>
</evidence>
<organism evidence="2 3">
    <name type="scientific">Lachnobacterium bovis DSM 14045</name>
    <dbReference type="NCBI Taxonomy" id="1122142"/>
    <lineage>
        <taxon>Bacteria</taxon>
        <taxon>Bacillati</taxon>
        <taxon>Bacillota</taxon>
        <taxon>Clostridia</taxon>
        <taxon>Lachnospirales</taxon>
        <taxon>Lachnospiraceae</taxon>
        <taxon>Lachnobacterium</taxon>
    </lineage>
</organism>
<accession>A0A1H3JKH7</accession>
<keyword evidence="1" id="KW-0472">Membrane</keyword>
<evidence type="ECO:0000313" key="2">
    <source>
        <dbReference type="EMBL" id="SDY39724.1"/>
    </source>
</evidence>
<name>A0A1H3JKH7_9FIRM</name>
<proteinExistence type="predicted"/>
<evidence type="ECO:0000313" key="3">
    <source>
        <dbReference type="Proteomes" id="UP000183918"/>
    </source>
</evidence>
<keyword evidence="1" id="KW-1133">Transmembrane helix</keyword>
<dbReference type="RefSeq" id="WP_083354498.1">
    <property type="nucleotide sequence ID" value="NZ_FNPG01000016.1"/>
</dbReference>
<dbReference type="OrthoDB" id="2059201at2"/>
<dbReference type="STRING" id="1122142.SAMN02910414_01478"/>
<dbReference type="AlphaFoldDB" id="A0A1H3JKH7"/>
<dbReference type="Proteomes" id="UP000183918">
    <property type="component" value="Unassembled WGS sequence"/>
</dbReference>
<reference evidence="2 3" key="1">
    <citation type="submission" date="2016-10" db="EMBL/GenBank/DDBJ databases">
        <authorList>
            <person name="de Groot N.N."/>
        </authorList>
    </citation>
    <scope>NUCLEOTIDE SEQUENCE [LARGE SCALE GENOMIC DNA]</scope>
    <source>
        <strain evidence="2 3">DSM 14045</strain>
    </source>
</reference>
<feature type="transmembrane region" description="Helical" evidence="1">
    <location>
        <begin position="7"/>
        <end position="29"/>
    </location>
</feature>
<keyword evidence="1" id="KW-0812">Transmembrane</keyword>